<gene>
    <name evidence="1" type="ORF">F9L07_28520</name>
</gene>
<dbReference type="RefSeq" id="WP_151583310.1">
    <property type="nucleotide sequence ID" value="NZ_WBVM01000007.1"/>
</dbReference>
<dbReference type="EMBL" id="WBVM01000007">
    <property type="protein sequence ID" value="KAB2806980.1"/>
    <property type="molecule type" value="Genomic_DNA"/>
</dbReference>
<dbReference type="Proteomes" id="UP000449906">
    <property type="component" value="Unassembled WGS sequence"/>
</dbReference>
<dbReference type="AlphaFoldDB" id="A0A7J5DQX1"/>
<proteinExistence type="predicted"/>
<protein>
    <submittedName>
        <fullName evidence="1">Uncharacterized protein</fullName>
    </submittedName>
</protein>
<name>A0A7J5DQX1_NOCSI</name>
<reference evidence="1 2" key="1">
    <citation type="submission" date="2019-09" db="EMBL/GenBank/DDBJ databases">
        <title>Pimelobacter sp. isolated from Paulinella.</title>
        <authorList>
            <person name="Jeong S.E."/>
        </authorList>
    </citation>
    <scope>NUCLEOTIDE SEQUENCE [LARGE SCALE GENOMIC DNA]</scope>
    <source>
        <strain evidence="1 2">Pch-N</strain>
    </source>
</reference>
<comment type="caution">
    <text evidence="1">The sequence shown here is derived from an EMBL/GenBank/DDBJ whole genome shotgun (WGS) entry which is preliminary data.</text>
</comment>
<evidence type="ECO:0000313" key="2">
    <source>
        <dbReference type="Proteomes" id="UP000449906"/>
    </source>
</evidence>
<organism evidence="1 2">
    <name type="scientific">Nocardioides simplex</name>
    <name type="common">Arthrobacter simplex</name>
    <dbReference type="NCBI Taxonomy" id="2045"/>
    <lineage>
        <taxon>Bacteria</taxon>
        <taxon>Bacillati</taxon>
        <taxon>Actinomycetota</taxon>
        <taxon>Actinomycetes</taxon>
        <taxon>Propionibacteriales</taxon>
        <taxon>Nocardioidaceae</taxon>
        <taxon>Pimelobacter</taxon>
    </lineage>
</organism>
<evidence type="ECO:0000313" key="1">
    <source>
        <dbReference type="EMBL" id="KAB2806980.1"/>
    </source>
</evidence>
<accession>A0A7J5DQX1</accession>
<sequence length="71" mass="7877">MSDLDTYLDRACADGRLTVEDADEVRRFGDFLRALMAAGARPGSPEAVRVYAEHYPDNEPHHSLDGRVATE</sequence>